<feature type="non-terminal residue" evidence="1">
    <location>
        <position position="1"/>
    </location>
</feature>
<name>A0A2P5FPG3_TREOI</name>
<dbReference type="InParanoid" id="A0A2P5FPG3"/>
<proteinExistence type="predicted"/>
<dbReference type="AlphaFoldDB" id="A0A2P5FPG3"/>
<dbReference type="EMBL" id="JXTC01000017">
    <property type="protein sequence ID" value="PON99695.1"/>
    <property type="molecule type" value="Genomic_DNA"/>
</dbReference>
<dbReference type="OrthoDB" id="417550at2759"/>
<comment type="caution">
    <text evidence="1">The sequence shown here is derived from an EMBL/GenBank/DDBJ whole genome shotgun (WGS) entry which is preliminary data.</text>
</comment>
<sequence length="79" mass="8841">EEAAELLEANVLSSGYLKSSDRSCSLHLVASFPKELELDEKFITHKVSFSENNKAFDYMLKGQSRSGASCAWKTKVLLR</sequence>
<keyword evidence="2" id="KW-1185">Reference proteome</keyword>
<dbReference type="STRING" id="63057.A0A2P5FPG3"/>
<reference evidence="2" key="1">
    <citation type="submission" date="2016-06" db="EMBL/GenBank/DDBJ databases">
        <title>Parallel loss of symbiosis genes in relatives of nitrogen-fixing non-legume Parasponia.</title>
        <authorList>
            <person name="Van Velzen R."/>
            <person name="Holmer R."/>
            <person name="Bu F."/>
            <person name="Rutten L."/>
            <person name="Van Zeijl A."/>
            <person name="Liu W."/>
            <person name="Santuari L."/>
            <person name="Cao Q."/>
            <person name="Sharma T."/>
            <person name="Shen D."/>
            <person name="Roswanjaya Y."/>
            <person name="Wardhani T."/>
            <person name="Kalhor M.S."/>
            <person name="Jansen J."/>
            <person name="Van den Hoogen J."/>
            <person name="Gungor B."/>
            <person name="Hartog M."/>
            <person name="Hontelez J."/>
            <person name="Verver J."/>
            <person name="Yang W.-C."/>
            <person name="Schijlen E."/>
            <person name="Repin R."/>
            <person name="Schilthuizen M."/>
            <person name="Schranz E."/>
            <person name="Heidstra R."/>
            <person name="Miyata K."/>
            <person name="Fedorova E."/>
            <person name="Kohlen W."/>
            <person name="Bisseling T."/>
            <person name="Smit S."/>
            <person name="Geurts R."/>
        </authorList>
    </citation>
    <scope>NUCLEOTIDE SEQUENCE [LARGE SCALE GENOMIC DNA]</scope>
    <source>
        <strain evidence="2">cv. RG33-2</strain>
    </source>
</reference>
<gene>
    <name evidence="1" type="ORF">TorRG33x02_044600</name>
</gene>
<protein>
    <submittedName>
        <fullName evidence="1">Uncharacterized protein</fullName>
    </submittedName>
</protein>
<evidence type="ECO:0000313" key="1">
    <source>
        <dbReference type="EMBL" id="PON99695.1"/>
    </source>
</evidence>
<accession>A0A2P5FPG3</accession>
<organism evidence="1 2">
    <name type="scientific">Trema orientale</name>
    <name type="common">Charcoal tree</name>
    <name type="synonym">Celtis orientalis</name>
    <dbReference type="NCBI Taxonomy" id="63057"/>
    <lineage>
        <taxon>Eukaryota</taxon>
        <taxon>Viridiplantae</taxon>
        <taxon>Streptophyta</taxon>
        <taxon>Embryophyta</taxon>
        <taxon>Tracheophyta</taxon>
        <taxon>Spermatophyta</taxon>
        <taxon>Magnoliopsida</taxon>
        <taxon>eudicotyledons</taxon>
        <taxon>Gunneridae</taxon>
        <taxon>Pentapetalae</taxon>
        <taxon>rosids</taxon>
        <taxon>fabids</taxon>
        <taxon>Rosales</taxon>
        <taxon>Cannabaceae</taxon>
        <taxon>Trema</taxon>
    </lineage>
</organism>
<dbReference type="Proteomes" id="UP000237000">
    <property type="component" value="Unassembled WGS sequence"/>
</dbReference>
<evidence type="ECO:0000313" key="2">
    <source>
        <dbReference type="Proteomes" id="UP000237000"/>
    </source>
</evidence>